<evidence type="ECO:0000313" key="9">
    <source>
        <dbReference type="EMBL" id="WOB07803.1"/>
    </source>
</evidence>
<dbReference type="PANTHER" id="PTHR30193:SF42">
    <property type="entry name" value="ABC TRANSPORTER PERMEASE PROTEIN"/>
    <property type="match status" value="1"/>
</dbReference>
<dbReference type="InterPro" id="IPR035906">
    <property type="entry name" value="MetI-like_sf"/>
</dbReference>
<dbReference type="PROSITE" id="PS50928">
    <property type="entry name" value="ABC_TM1"/>
    <property type="match status" value="1"/>
</dbReference>
<name>A0ABZ0CS37_9BURK</name>
<evidence type="ECO:0000256" key="5">
    <source>
        <dbReference type="ARBA" id="ARBA00022989"/>
    </source>
</evidence>
<dbReference type="CDD" id="cd06261">
    <property type="entry name" value="TM_PBP2"/>
    <property type="match status" value="1"/>
</dbReference>
<dbReference type="Pfam" id="PF00528">
    <property type="entry name" value="BPD_transp_1"/>
    <property type="match status" value="1"/>
</dbReference>
<feature type="transmembrane region" description="Helical" evidence="7">
    <location>
        <begin position="67"/>
        <end position="96"/>
    </location>
</feature>
<dbReference type="Gene3D" id="1.10.3720.10">
    <property type="entry name" value="MetI-like"/>
    <property type="match status" value="1"/>
</dbReference>
<evidence type="ECO:0000256" key="6">
    <source>
        <dbReference type="ARBA" id="ARBA00023136"/>
    </source>
</evidence>
<dbReference type="RefSeq" id="WP_316700458.1">
    <property type="nucleotide sequence ID" value="NZ_CP136336.1"/>
</dbReference>
<gene>
    <name evidence="9" type="ORF">RXV79_23205</name>
</gene>
<dbReference type="InterPro" id="IPR051393">
    <property type="entry name" value="ABC_transporter_permease"/>
</dbReference>
<feature type="domain" description="ABC transmembrane type-1" evidence="8">
    <location>
        <begin position="71"/>
        <end position="286"/>
    </location>
</feature>
<comment type="similarity">
    <text evidence="7">Belongs to the binding-protein-dependent transport system permease family.</text>
</comment>
<keyword evidence="10" id="KW-1185">Reference proteome</keyword>
<protein>
    <submittedName>
        <fullName evidence="9">Sugar ABC transporter permease</fullName>
    </submittedName>
</protein>
<evidence type="ECO:0000256" key="2">
    <source>
        <dbReference type="ARBA" id="ARBA00022448"/>
    </source>
</evidence>
<evidence type="ECO:0000259" key="8">
    <source>
        <dbReference type="PROSITE" id="PS50928"/>
    </source>
</evidence>
<dbReference type="PANTHER" id="PTHR30193">
    <property type="entry name" value="ABC TRANSPORTER PERMEASE PROTEIN"/>
    <property type="match status" value="1"/>
</dbReference>
<evidence type="ECO:0000256" key="1">
    <source>
        <dbReference type="ARBA" id="ARBA00004651"/>
    </source>
</evidence>
<dbReference type="EMBL" id="CP136336">
    <property type="protein sequence ID" value="WOB07803.1"/>
    <property type="molecule type" value="Genomic_DNA"/>
</dbReference>
<feature type="transmembrane region" description="Helical" evidence="7">
    <location>
        <begin position="21"/>
        <end position="47"/>
    </location>
</feature>
<evidence type="ECO:0000256" key="3">
    <source>
        <dbReference type="ARBA" id="ARBA00022475"/>
    </source>
</evidence>
<accession>A0ABZ0CS37</accession>
<dbReference type="InterPro" id="IPR000515">
    <property type="entry name" value="MetI-like"/>
</dbReference>
<keyword evidence="5 7" id="KW-1133">Transmembrane helix</keyword>
<reference evidence="9 10" key="1">
    <citation type="submission" date="2023-10" db="EMBL/GenBank/DDBJ databases">
        <title>Bacteria for the degradation of biodegradable plastic PBAT(Polybutylene adipate terephthalate).</title>
        <authorList>
            <person name="Weon H.-Y."/>
            <person name="Yeon J."/>
        </authorList>
    </citation>
    <scope>NUCLEOTIDE SEQUENCE [LARGE SCALE GENOMIC DNA]</scope>
    <source>
        <strain evidence="9 10">SBD 7-3</strain>
    </source>
</reference>
<dbReference type="Proteomes" id="UP001303946">
    <property type="component" value="Chromosome"/>
</dbReference>
<sequence>MSPGFASRLSRWMPKLAVAPGFALSFAFIYGLIAWNGVLSFSASRLLPNYEWVGLAQYVSLFESERWHVALVNLGIFSALFIGVGLALGLFLAILLDQKIRAEGVLRTVYLYPMALSFIVTGTAWKWILNPGLGLEHLVRGWGFESFTFDWLVNPDMAIYTIVIAGVWQSAGFVMALFLAGLRGIDDSILKAAQIDGATLPRIYWRIVIPSLRPVFFSTLLVLAHISIKSFDLVMALTAGGPGFATDMPATFMYAMSFSRGQIGLGAASATIMLCTVAAIVVPYLYSELRGARR</sequence>
<feature type="transmembrane region" description="Helical" evidence="7">
    <location>
        <begin position="263"/>
        <end position="286"/>
    </location>
</feature>
<dbReference type="SUPFAM" id="SSF161098">
    <property type="entry name" value="MetI-like"/>
    <property type="match status" value="1"/>
</dbReference>
<keyword evidence="4 7" id="KW-0812">Transmembrane</keyword>
<organism evidence="9 10">
    <name type="scientific">Piscinibacter gummiphilus</name>
    <dbReference type="NCBI Taxonomy" id="946333"/>
    <lineage>
        <taxon>Bacteria</taxon>
        <taxon>Pseudomonadati</taxon>
        <taxon>Pseudomonadota</taxon>
        <taxon>Betaproteobacteria</taxon>
        <taxon>Burkholderiales</taxon>
        <taxon>Sphaerotilaceae</taxon>
        <taxon>Piscinibacter</taxon>
    </lineage>
</organism>
<proteinExistence type="inferred from homology"/>
<evidence type="ECO:0000313" key="10">
    <source>
        <dbReference type="Proteomes" id="UP001303946"/>
    </source>
</evidence>
<keyword evidence="2 7" id="KW-0813">Transport</keyword>
<feature type="transmembrane region" description="Helical" evidence="7">
    <location>
        <begin position="203"/>
        <end position="228"/>
    </location>
</feature>
<keyword evidence="3" id="KW-1003">Cell membrane</keyword>
<feature type="transmembrane region" description="Helical" evidence="7">
    <location>
        <begin position="157"/>
        <end position="182"/>
    </location>
</feature>
<feature type="transmembrane region" description="Helical" evidence="7">
    <location>
        <begin position="108"/>
        <end position="128"/>
    </location>
</feature>
<evidence type="ECO:0000256" key="7">
    <source>
        <dbReference type="RuleBase" id="RU363032"/>
    </source>
</evidence>
<keyword evidence="6 7" id="KW-0472">Membrane</keyword>
<evidence type="ECO:0000256" key="4">
    <source>
        <dbReference type="ARBA" id="ARBA00022692"/>
    </source>
</evidence>
<comment type="subcellular location">
    <subcellularLocation>
        <location evidence="1 7">Cell membrane</location>
        <topology evidence="1 7">Multi-pass membrane protein</topology>
    </subcellularLocation>
</comment>